<dbReference type="InterPro" id="IPR000834">
    <property type="entry name" value="Peptidase_M14"/>
</dbReference>
<dbReference type="Gene3D" id="3.40.630.10">
    <property type="entry name" value="Zn peptidases"/>
    <property type="match status" value="1"/>
</dbReference>
<keyword evidence="3" id="KW-1185">Reference proteome</keyword>
<dbReference type="STRING" id="593133.SAMN04488006_0329"/>
<dbReference type="GO" id="GO:0006508">
    <property type="term" value="P:proteolysis"/>
    <property type="evidence" value="ECO:0007669"/>
    <property type="project" value="InterPro"/>
</dbReference>
<dbReference type="InterPro" id="IPR029062">
    <property type="entry name" value="Class_I_gatase-like"/>
</dbReference>
<evidence type="ECO:0000313" key="3">
    <source>
        <dbReference type="Proteomes" id="UP000199312"/>
    </source>
</evidence>
<evidence type="ECO:0000313" key="2">
    <source>
        <dbReference type="EMBL" id="SFS29864.1"/>
    </source>
</evidence>
<dbReference type="AlphaFoldDB" id="A0A1I6NPI5"/>
<dbReference type="Pfam" id="PF00246">
    <property type="entry name" value="Peptidase_M14"/>
    <property type="match status" value="1"/>
</dbReference>
<accession>A0A1I6NPI5</accession>
<dbReference type="GO" id="GO:0004181">
    <property type="term" value="F:metallocarboxypeptidase activity"/>
    <property type="evidence" value="ECO:0007669"/>
    <property type="project" value="InterPro"/>
</dbReference>
<dbReference type="GO" id="GO:0008270">
    <property type="term" value="F:zinc ion binding"/>
    <property type="evidence" value="ECO:0007669"/>
    <property type="project" value="InterPro"/>
</dbReference>
<feature type="domain" description="Peptidase M14" evidence="1">
    <location>
        <begin position="69"/>
        <end position="223"/>
    </location>
</feature>
<gene>
    <name evidence="2" type="ORF">SAMN04488006_0329</name>
</gene>
<dbReference type="SUPFAM" id="SSF53187">
    <property type="entry name" value="Zn-dependent exopeptidases"/>
    <property type="match status" value="1"/>
</dbReference>
<evidence type="ECO:0000259" key="1">
    <source>
        <dbReference type="Pfam" id="PF00246"/>
    </source>
</evidence>
<organism evidence="2 3">
    <name type="scientific">Lutibacter maritimus</name>
    <dbReference type="NCBI Taxonomy" id="593133"/>
    <lineage>
        <taxon>Bacteria</taxon>
        <taxon>Pseudomonadati</taxon>
        <taxon>Bacteroidota</taxon>
        <taxon>Flavobacteriia</taxon>
        <taxon>Flavobacteriales</taxon>
        <taxon>Flavobacteriaceae</taxon>
        <taxon>Lutibacter</taxon>
    </lineage>
</organism>
<reference evidence="3" key="1">
    <citation type="submission" date="2016-10" db="EMBL/GenBank/DDBJ databases">
        <authorList>
            <person name="Varghese N."/>
            <person name="Submissions S."/>
        </authorList>
    </citation>
    <scope>NUCLEOTIDE SEQUENCE [LARGE SCALE GENOMIC DNA]</scope>
    <source>
        <strain evidence="3">DSM 24450</strain>
    </source>
</reference>
<protein>
    <submittedName>
        <fullName evidence="2">Murein tripeptide amidase MpaA</fullName>
    </submittedName>
</protein>
<dbReference type="Gene3D" id="3.40.50.880">
    <property type="match status" value="1"/>
</dbReference>
<dbReference type="EMBL" id="FOZP01000001">
    <property type="protein sequence ID" value="SFS29864.1"/>
    <property type="molecule type" value="Genomic_DNA"/>
</dbReference>
<dbReference type="Proteomes" id="UP000199312">
    <property type="component" value="Unassembled WGS sequence"/>
</dbReference>
<dbReference type="CDD" id="cd06238">
    <property type="entry name" value="M14-like"/>
    <property type="match status" value="1"/>
</dbReference>
<sequence length="834" mass="95258">MNLFEYFWFSKFLNSMKKALFLLNFLITTVISFTNAQQIISPSSFLGYELGTQFTNHHKVVDYFSYISANSSNVILEKYGITNENRPLFISYISSEENIKNLEQIRQDNLKRTGILKGNPAIKVGIVWLSYNVHGNEASSTEAAMETLYKLITENKDWLQNTVVIMDPCLNPDGRDRYVNWFQQVKNIPYTANPDALEHNEPWPGGRPNHYLFDLNRDWAWATQIETQQRLKIYNKWMPHIHVDFHEQFINNPYYFAPAAEPFHETITDWQREFQTEIGKNHAKHFDKKGWMYFTKESFDLLYPSYGDTYPTFMGAIGMTYEQAGHGKAGLGIITENNSELTLKDRIEHHTTTGLSTVEVATKNTSKMIEEFQKYFDNSELEVKNYVLKGDASKITSLTKLLDKHEITYYTTKESSAKVYDYNSKSNKTIQLTKTDLVIPTNQPKGKMVKVLFEPETKIKDSLTYDITAWSLPYAYGLQGFSTKNELPNVATNNLDNQKSTFVENAYAYIHKWNVVTDAAFLSELLKNTINVRFSNADFSIEGTKYVKGSLVILKNDNEHLSNFSDLIKNISVNLNEKIVAVNSGFVSTGFDFGSSNYSLIKPKNIALLTGEKVSPYSFGEIWHFFETQLKYPVTVLNTSNMGRVNLNKYNVIILPEGFNANDKELKIITEYTKNGGTIIVIGTALNNFSNKKDFLLKTKKDSLSGSKKPNLVPFKNQERNYLNKIITGSIFKSTIDTTHPLAFGYDTFYYSLKLNGTSYKLFNEGINVGYFPENATNVSGFAGKGALKNVSNSLLFGIENKGRGQLIYMVDNPLFRSFWENGKLFFANAVFLN</sequence>
<dbReference type="SUPFAM" id="SSF52317">
    <property type="entry name" value="Class I glutamine amidotransferase-like"/>
    <property type="match status" value="1"/>
</dbReference>
<proteinExistence type="predicted"/>
<name>A0A1I6NPI5_9FLAO</name>